<dbReference type="AlphaFoldDB" id="A0A6P1CH22"/>
<sequence length="493" mass="49887">MAEAGRYTTEMLQSLQHAKGVADSVQTRLTTLNSELSTLMIQEAPSKAIRTSGLVPGLPPDTTIPADLGPLGTVQSLQEGIPVTYTSPDGKTTTITPNPDGTRTVAQSFTGPDGSTTTTTSVNGAPPTTTVTTTRPDGSGIVDSTITGPDGKTQRVQTVPKGQGKSTTYAVNPDGSLGAQLSESYPAPNGGVITDAPGPNGELDRQWVRPDGFRAFEQYVVGPDGQQHLAGTSNSAGMNSVMNPDGTIKTTFADGRTAQTGQLADGRIVTQFEDGSVLGYDPEKSVPGTPKQSTWDVVKTWTGGQWDGLYSSTVGTVDAHPVATGVGLGASAVSEWTARAGGTMAEDAAVAAGRSAEFSARAIDMLDSGTPGAGRAMVDSMDAAADAASRASTADILKNTGKYGGWAATAGINSYINWDDWAHNGKPGDEAIANAVGGTAGGIGAGWVGAWLGATACAPTGPIGSAFCAGVGAALFGFGGGAAGSYFAEKPFK</sequence>
<feature type="compositionally biased region" description="Polar residues" evidence="1">
    <location>
        <begin position="73"/>
        <end position="107"/>
    </location>
</feature>
<gene>
    <name evidence="2" type="ORF">GV791_04840</name>
</gene>
<reference evidence="2 3" key="1">
    <citation type="submission" date="2020-01" db="EMBL/GenBank/DDBJ databases">
        <title>Genetics and antimicrobial susceptibilities of Nocardia species isolated from the soil; a comparison with species isolated from humans.</title>
        <authorList>
            <person name="Carrasco G."/>
            <person name="Monzon S."/>
            <person name="Sansegundo M."/>
            <person name="Garcia E."/>
            <person name="Garrido N."/>
            <person name="Medina M.J."/>
            <person name="Villalon P."/>
            <person name="Ramirez-Arocha A.C."/>
            <person name="Jimenez P."/>
            <person name="Cuesta I."/>
            <person name="Valdezate S."/>
        </authorList>
    </citation>
    <scope>NUCLEOTIDE SEQUENCE [LARGE SCALE GENOMIC DNA]</scope>
    <source>
        <strain evidence="2 3">CNM20110626</strain>
    </source>
</reference>
<dbReference type="EMBL" id="JAAGVB010000005">
    <property type="protein sequence ID" value="NEW31889.1"/>
    <property type="molecule type" value="Genomic_DNA"/>
</dbReference>
<dbReference type="Gene3D" id="2.60.450.20">
    <property type="match status" value="1"/>
</dbReference>
<feature type="compositionally biased region" description="Low complexity" evidence="1">
    <location>
        <begin position="108"/>
        <end position="134"/>
    </location>
</feature>
<name>A0A6P1CH22_9NOCA</name>
<dbReference type="Gene3D" id="3.90.930.1">
    <property type="match status" value="1"/>
</dbReference>
<accession>A0A6P1CH22</accession>
<protein>
    <submittedName>
        <fullName evidence="2">Uncharacterized protein</fullName>
    </submittedName>
</protein>
<dbReference type="InterPro" id="IPR047002">
    <property type="entry name" value="Tcp10_C_sf"/>
</dbReference>
<evidence type="ECO:0000313" key="3">
    <source>
        <dbReference type="Proteomes" id="UP000471166"/>
    </source>
</evidence>
<proteinExistence type="predicted"/>
<dbReference type="RefSeq" id="WP_163842083.1">
    <property type="nucleotide sequence ID" value="NZ_JAAGVB010000005.1"/>
</dbReference>
<organism evidence="2 3">
    <name type="scientific">Nocardia cyriacigeorgica</name>
    <dbReference type="NCBI Taxonomy" id="135487"/>
    <lineage>
        <taxon>Bacteria</taxon>
        <taxon>Bacillati</taxon>
        <taxon>Actinomycetota</taxon>
        <taxon>Actinomycetes</taxon>
        <taxon>Mycobacteriales</taxon>
        <taxon>Nocardiaceae</taxon>
        <taxon>Nocardia</taxon>
    </lineage>
</organism>
<evidence type="ECO:0000256" key="1">
    <source>
        <dbReference type="SAM" id="MobiDB-lite"/>
    </source>
</evidence>
<feature type="region of interest" description="Disordered" evidence="1">
    <location>
        <begin position="51"/>
        <end position="171"/>
    </location>
</feature>
<comment type="caution">
    <text evidence="2">The sequence shown here is derived from an EMBL/GenBank/DDBJ whole genome shotgun (WGS) entry which is preliminary data.</text>
</comment>
<evidence type="ECO:0000313" key="2">
    <source>
        <dbReference type="EMBL" id="NEW31889.1"/>
    </source>
</evidence>
<dbReference type="Proteomes" id="UP000471166">
    <property type="component" value="Unassembled WGS sequence"/>
</dbReference>